<evidence type="ECO:0000313" key="4">
    <source>
        <dbReference type="Proteomes" id="UP001274896"/>
    </source>
</evidence>
<dbReference type="Gene3D" id="3.80.10.10">
    <property type="entry name" value="Ribonuclease Inhibitor"/>
    <property type="match status" value="1"/>
</dbReference>
<sequence length="115" mass="13076">MKRTIGVPSKRFSSHPTVDKVQAEALTELNQKLPIFIYLVIRVIPWLWDCGVSDEGCAALTSALRSNPSHLRDLDLSYNNLGDSGVKMLSALKDDEHYKLQTLNSNKYEIIRFRL</sequence>
<reference evidence="3" key="1">
    <citation type="submission" date="2023-06" db="EMBL/GenBank/DDBJ databases">
        <title>Male Hemibagrus guttatus genome.</title>
        <authorList>
            <person name="Bian C."/>
        </authorList>
    </citation>
    <scope>NUCLEOTIDE SEQUENCE</scope>
    <source>
        <strain evidence="3">Male_cb2023</strain>
        <tissue evidence="3">Muscle</tissue>
    </source>
</reference>
<evidence type="ECO:0000256" key="2">
    <source>
        <dbReference type="ARBA" id="ARBA00022737"/>
    </source>
</evidence>
<evidence type="ECO:0000256" key="1">
    <source>
        <dbReference type="ARBA" id="ARBA00022614"/>
    </source>
</evidence>
<dbReference type="InterPro" id="IPR051261">
    <property type="entry name" value="NLR"/>
</dbReference>
<dbReference type="PANTHER" id="PTHR24106">
    <property type="entry name" value="NACHT, LRR AND CARD DOMAINS-CONTAINING"/>
    <property type="match status" value="1"/>
</dbReference>
<keyword evidence="2" id="KW-0677">Repeat</keyword>
<dbReference type="InterPro" id="IPR032675">
    <property type="entry name" value="LRR_dom_sf"/>
</dbReference>
<organism evidence="3 4">
    <name type="scientific">Hemibagrus guttatus</name>
    <dbReference type="NCBI Taxonomy" id="175788"/>
    <lineage>
        <taxon>Eukaryota</taxon>
        <taxon>Metazoa</taxon>
        <taxon>Chordata</taxon>
        <taxon>Craniata</taxon>
        <taxon>Vertebrata</taxon>
        <taxon>Euteleostomi</taxon>
        <taxon>Actinopterygii</taxon>
        <taxon>Neopterygii</taxon>
        <taxon>Teleostei</taxon>
        <taxon>Ostariophysi</taxon>
        <taxon>Siluriformes</taxon>
        <taxon>Bagridae</taxon>
        <taxon>Hemibagrus</taxon>
    </lineage>
</organism>
<dbReference type="EMBL" id="JAUCMX010000414">
    <property type="protein sequence ID" value="KAK3505914.1"/>
    <property type="molecule type" value="Genomic_DNA"/>
</dbReference>
<evidence type="ECO:0000313" key="3">
    <source>
        <dbReference type="EMBL" id="KAK3505914.1"/>
    </source>
</evidence>
<dbReference type="Pfam" id="PF13516">
    <property type="entry name" value="LRR_6"/>
    <property type="match status" value="1"/>
</dbReference>
<protein>
    <submittedName>
        <fullName evidence="3">Uncharacterized protein</fullName>
    </submittedName>
</protein>
<keyword evidence="1" id="KW-0433">Leucine-rich repeat</keyword>
<dbReference type="SUPFAM" id="SSF52047">
    <property type="entry name" value="RNI-like"/>
    <property type="match status" value="1"/>
</dbReference>
<proteinExistence type="predicted"/>
<dbReference type="SMART" id="SM00368">
    <property type="entry name" value="LRR_RI"/>
    <property type="match status" value="2"/>
</dbReference>
<accession>A0AAE0PPN7</accession>
<dbReference type="Proteomes" id="UP001274896">
    <property type="component" value="Unassembled WGS sequence"/>
</dbReference>
<name>A0AAE0PPN7_9TELE</name>
<dbReference type="AlphaFoldDB" id="A0AAE0PPN7"/>
<gene>
    <name evidence="3" type="ORF">QTP70_019307</name>
</gene>
<comment type="caution">
    <text evidence="3">The sequence shown here is derived from an EMBL/GenBank/DDBJ whole genome shotgun (WGS) entry which is preliminary data.</text>
</comment>
<dbReference type="InterPro" id="IPR001611">
    <property type="entry name" value="Leu-rich_rpt"/>
</dbReference>
<keyword evidence="4" id="KW-1185">Reference proteome</keyword>